<reference evidence="1" key="1">
    <citation type="journal article" date="2019" name="bioRxiv">
        <title>The Genome of the Zebra Mussel, Dreissena polymorpha: A Resource for Invasive Species Research.</title>
        <authorList>
            <person name="McCartney M.A."/>
            <person name="Auch B."/>
            <person name="Kono T."/>
            <person name="Mallez S."/>
            <person name="Zhang Y."/>
            <person name="Obille A."/>
            <person name="Becker A."/>
            <person name="Abrahante J.E."/>
            <person name="Garbe J."/>
            <person name="Badalamenti J.P."/>
            <person name="Herman A."/>
            <person name="Mangelson H."/>
            <person name="Liachko I."/>
            <person name="Sullivan S."/>
            <person name="Sone E.D."/>
            <person name="Koren S."/>
            <person name="Silverstein K.A.T."/>
            <person name="Beckman K.B."/>
            <person name="Gohl D.M."/>
        </authorList>
    </citation>
    <scope>NUCLEOTIDE SEQUENCE</scope>
    <source>
        <strain evidence="1">Duluth1</strain>
        <tissue evidence="1">Whole animal</tissue>
    </source>
</reference>
<gene>
    <name evidence="1" type="ORF">DPMN_017332</name>
</gene>
<sequence length="134" mass="14976">MATIHLRAHLEIYVMWLLQTDYTEVIHLKVISGNNQIIVAIKLLTDSEAATLFIVKTGGTHKARCEGVSIVVCQSEIEKQASLYSELNGELSVILIKKGELSVILIKNREVPERGGPRFDPHCGFSIRRYCLAI</sequence>
<keyword evidence="2" id="KW-1185">Reference proteome</keyword>
<name>A0A9D4S7C1_DREPO</name>
<dbReference type="EMBL" id="JAIWYP010000001">
    <property type="protein sequence ID" value="KAH3893188.1"/>
    <property type="molecule type" value="Genomic_DNA"/>
</dbReference>
<evidence type="ECO:0000313" key="2">
    <source>
        <dbReference type="Proteomes" id="UP000828390"/>
    </source>
</evidence>
<dbReference type="AlphaFoldDB" id="A0A9D4S7C1"/>
<comment type="caution">
    <text evidence="1">The sequence shown here is derived from an EMBL/GenBank/DDBJ whole genome shotgun (WGS) entry which is preliminary data.</text>
</comment>
<reference evidence="1" key="2">
    <citation type="submission" date="2020-11" db="EMBL/GenBank/DDBJ databases">
        <authorList>
            <person name="McCartney M.A."/>
            <person name="Auch B."/>
            <person name="Kono T."/>
            <person name="Mallez S."/>
            <person name="Becker A."/>
            <person name="Gohl D.M."/>
            <person name="Silverstein K.A.T."/>
            <person name="Koren S."/>
            <person name="Bechman K.B."/>
            <person name="Herman A."/>
            <person name="Abrahante J.E."/>
            <person name="Garbe J."/>
        </authorList>
    </citation>
    <scope>NUCLEOTIDE SEQUENCE</scope>
    <source>
        <strain evidence="1">Duluth1</strain>
        <tissue evidence="1">Whole animal</tissue>
    </source>
</reference>
<accession>A0A9D4S7C1</accession>
<protein>
    <submittedName>
        <fullName evidence="1">Uncharacterized protein</fullName>
    </submittedName>
</protein>
<dbReference type="Proteomes" id="UP000828390">
    <property type="component" value="Unassembled WGS sequence"/>
</dbReference>
<proteinExistence type="predicted"/>
<evidence type="ECO:0000313" key="1">
    <source>
        <dbReference type="EMBL" id="KAH3893188.1"/>
    </source>
</evidence>
<organism evidence="1 2">
    <name type="scientific">Dreissena polymorpha</name>
    <name type="common">Zebra mussel</name>
    <name type="synonym">Mytilus polymorpha</name>
    <dbReference type="NCBI Taxonomy" id="45954"/>
    <lineage>
        <taxon>Eukaryota</taxon>
        <taxon>Metazoa</taxon>
        <taxon>Spiralia</taxon>
        <taxon>Lophotrochozoa</taxon>
        <taxon>Mollusca</taxon>
        <taxon>Bivalvia</taxon>
        <taxon>Autobranchia</taxon>
        <taxon>Heteroconchia</taxon>
        <taxon>Euheterodonta</taxon>
        <taxon>Imparidentia</taxon>
        <taxon>Neoheterodontei</taxon>
        <taxon>Myida</taxon>
        <taxon>Dreissenoidea</taxon>
        <taxon>Dreissenidae</taxon>
        <taxon>Dreissena</taxon>
    </lineage>
</organism>